<evidence type="ECO:0000313" key="3">
    <source>
        <dbReference type="Proteomes" id="UP001233999"/>
    </source>
</evidence>
<dbReference type="EMBL" id="JASPKZ010006826">
    <property type="protein sequence ID" value="KAJ9586906.1"/>
    <property type="molecule type" value="Genomic_DNA"/>
</dbReference>
<protein>
    <recommendedName>
        <fullName evidence="1">Platelet-derived growth factor (PDGF) family profile domain-containing protein</fullName>
    </recommendedName>
</protein>
<dbReference type="SUPFAM" id="SSF57501">
    <property type="entry name" value="Cystine-knot cytokines"/>
    <property type="match status" value="1"/>
</dbReference>
<organism evidence="2 3">
    <name type="scientific">Diploptera punctata</name>
    <name type="common">Pacific beetle cockroach</name>
    <dbReference type="NCBI Taxonomy" id="6984"/>
    <lineage>
        <taxon>Eukaryota</taxon>
        <taxon>Metazoa</taxon>
        <taxon>Ecdysozoa</taxon>
        <taxon>Arthropoda</taxon>
        <taxon>Hexapoda</taxon>
        <taxon>Insecta</taxon>
        <taxon>Pterygota</taxon>
        <taxon>Neoptera</taxon>
        <taxon>Polyneoptera</taxon>
        <taxon>Dictyoptera</taxon>
        <taxon>Blattodea</taxon>
        <taxon>Blaberoidea</taxon>
        <taxon>Blaberidae</taxon>
        <taxon>Diplopterinae</taxon>
        <taxon>Diploptera</taxon>
    </lineage>
</organism>
<dbReference type="Pfam" id="PF00341">
    <property type="entry name" value="PDGF"/>
    <property type="match status" value="1"/>
</dbReference>
<dbReference type="InterPro" id="IPR000072">
    <property type="entry name" value="PDGF/VEGF_dom"/>
</dbReference>
<accession>A0AAD7ZUX5</accession>
<reference evidence="2" key="2">
    <citation type="submission" date="2023-05" db="EMBL/GenBank/DDBJ databases">
        <authorList>
            <person name="Fouks B."/>
        </authorList>
    </citation>
    <scope>NUCLEOTIDE SEQUENCE</scope>
    <source>
        <strain evidence="2">Stay&amp;Tobe</strain>
        <tissue evidence="2">Testes</tissue>
    </source>
</reference>
<keyword evidence="3" id="KW-1185">Reference proteome</keyword>
<evidence type="ECO:0000259" key="1">
    <source>
        <dbReference type="Pfam" id="PF00341"/>
    </source>
</evidence>
<dbReference type="Gene3D" id="2.10.90.10">
    <property type="entry name" value="Cystine-knot cytokines"/>
    <property type="match status" value="1"/>
</dbReference>
<dbReference type="AlphaFoldDB" id="A0AAD7ZUX5"/>
<evidence type="ECO:0000313" key="2">
    <source>
        <dbReference type="EMBL" id="KAJ9586906.1"/>
    </source>
</evidence>
<dbReference type="GO" id="GO:0035099">
    <property type="term" value="P:hemocyte migration"/>
    <property type="evidence" value="ECO:0007669"/>
    <property type="project" value="TreeGrafter"/>
</dbReference>
<name>A0AAD7ZUX5_DIPPU</name>
<gene>
    <name evidence="2" type="ORF">L9F63_019504</name>
</gene>
<dbReference type="GO" id="GO:0016020">
    <property type="term" value="C:membrane"/>
    <property type="evidence" value="ECO:0007669"/>
    <property type="project" value="InterPro"/>
</dbReference>
<reference evidence="2" key="1">
    <citation type="journal article" date="2023" name="IScience">
        <title>Live-bearing cockroach genome reveals convergent evolutionary mechanisms linked to viviparity in insects and beyond.</title>
        <authorList>
            <person name="Fouks B."/>
            <person name="Harrison M.C."/>
            <person name="Mikhailova A.A."/>
            <person name="Marchal E."/>
            <person name="English S."/>
            <person name="Carruthers M."/>
            <person name="Jennings E.C."/>
            <person name="Chiamaka E.L."/>
            <person name="Frigard R.A."/>
            <person name="Pippel M."/>
            <person name="Attardo G.M."/>
            <person name="Benoit J.B."/>
            <person name="Bornberg-Bauer E."/>
            <person name="Tobe S.S."/>
        </authorList>
    </citation>
    <scope>NUCLEOTIDE SEQUENCE</scope>
    <source>
        <strain evidence="2">Stay&amp;Tobe</strain>
    </source>
</reference>
<feature type="non-terminal residue" evidence="2">
    <location>
        <position position="1"/>
    </location>
</feature>
<sequence length="75" mass="8608">ISKAVQHTLEMNKEGNCKIPRPRVIQVKDVFPHPSKTYIPHCTILHQCTDDTGCCRDESLTCTARKSEPVDLYFY</sequence>
<dbReference type="GO" id="GO:0008083">
    <property type="term" value="F:growth factor activity"/>
    <property type="evidence" value="ECO:0007669"/>
    <property type="project" value="InterPro"/>
</dbReference>
<feature type="non-terminal residue" evidence="2">
    <location>
        <position position="75"/>
    </location>
</feature>
<dbReference type="PANTHER" id="PTHR21719:SF1">
    <property type="entry name" value="FI06402P-RELATED"/>
    <property type="match status" value="1"/>
</dbReference>
<feature type="domain" description="Platelet-derived growth factor (PDGF) family profile" evidence="1">
    <location>
        <begin position="20"/>
        <end position="70"/>
    </location>
</feature>
<dbReference type="PANTHER" id="PTHR21719">
    <property type="entry name" value="FI06402P-RELATED"/>
    <property type="match status" value="1"/>
</dbReference>
<comment type="caution">
    <text evidence="2">The sequence shown here is derived from an EMBL/GenBank/DDBJ whole genome shotgun (WGS) entry which is preliminary data.</text>
</comment>
<proteinExistence type="predicted"/>
<dbReference type="Proteomes" id="UP001233999">
    <property type="component" value="Unassembled WGS sequence"/>
</dbReference>
<dbReference type="InterPro" id="IPR029034">
    <property type="entry name" value="Cystine-knot_cytokine"/>
</dbReference>